<organism evidence="7 8">
    <name type="scientific">Artemisia annua</name>
    <name type="common">Sweet wormwood</name>
    <dbReference type="NCBI Taxonomy" id="35608"/>
    <lineage>
        <taxon>Eukaryota</taxon>
        <taxon>Viridiplantae</taxon>
        <taxon>Streptophyta</taxon>
        <taxon>Embryophyta</taxon>
        <taxon>Tracheophyta</taxon>
        <taxon>Spermatophyta</taxon>
        <taxon>Magnoliopsida</taxon>
        <taxon>eudicotyledons</taxon>
        <taxon>Gunneridae</taxon>
        <taxon>Pentapetalae</taxon>
        <taxon>asterids</taxon>
        <taxon>campanulids</taxon>
        <taxon>Asterales</taxon>
        <taxon>Asteraceae</taxon>
        <taxon>Asteroideae</taxon>
        <taxon>Anthemideae</taxon>
        <taxon>Artemisiinae</taxon>
        <taxon>Artemisia</taxon>
    </lineage>
</organism>
<dbReference type="SUPFAM" id="SSF54001">
    <property type="entry name" value="Cysteine proteinases"/>
    <property type="match status" value="1"/>
</dbReference>
<evidence type="ECO:0000259" key="5">
    <source>
        <dbReference type="Pfam" id="PF02902"/>
    </source>
</evidence>
<dbReference type="EMBL" id="PKPP01010194">
    <property type="protein sequence ID" value="PWA46634.1"/>
    <property type="molecule type" value="Genomic_DNA"/>
</dbReference>
<dbReference type="InterPro" id="IPR038765">
    <property type="entry name" value="Papain-like_cys_pep_sf"/>
</dbReference>
<dbReference type="GO" id="GO:0006508">
    <property type="term" value="P:proteolysis"/>
    <property type="evidence" value="ECO:0007669"/>
    <property type="project" value="UniProtKB-KW"/>
</dbReference>
<dbReference type="GO" id="GO:0008234">
    <property type="term" value="F:cysteine-type peptidase activity"/>
    <property type="evidence" value="ECO:0007669"/>
    <property type="project" value="InterPro"/>
</dbReference>
<evidence type="ECO:0000256" key="2">
    <source>
        <dbReference type="ARBA" id="ARBA00022670"/>
    </source>
</evidence>
<evidence type="ECO:0000259" key="6">
    <source>
        <dbReference type="Pfam" id="PF26133"/>
    </source>
</evidence>
<dbReference type="Gene3D" id="3.40.395.10">
    <property type="entry name" value="Adenoviral Proteinase, Chain A"/>
    <property type="match status" value="1"/>
</dbReference>
<dbReference type="InterPro" id="IPR003653">
    <property type="entry name" value="Peptidase_C48_C"/>
</dbReference>
<evidence type="ECO:0000313" key="8">
    <source>
        <dbReference type="Proteomes" id="UP000245207"/>
    </source>
</evidence>
<accession>A0A2U1LCC0</accession>
<evidence type="ECO:0000256" key="3">
    <source>
        <dbReference type="ARBA" id="ARBA00022801"/>
    </source>
</evidence>
<dbReference type="Pfam" id="PF26133">
    <property type="entry name" value="DUF8039"/>
    <property type="match status" value="1"/>
</dbReference>
<gene>
    <name evidence="7" type="ORF">CTI12_AA506730</name>
</gene>
<evidence type="ECO:0000313" key="7">
    <source>
        <dbReference type="EMBL" id="PWA46634.1"/>
    </source>
</evidence>
<comment type="caution">
    <text evidence="7">The sequence shown here is derived from an EMBL/GenBank/DDBJ whole genome shotgun (WGS) entry which is preliminary data.</text>
</comment>
<comment type="similarity">
    <text evidence="1">Belongs to the peptidase C48 family.</text>
</comment>
<evidence type="ECO:0000256" key="1">
    <source>
        <dbReference type="ARBA" id="ARBA00005234"/>
    </source>
</evidence>
<dbReference type="Proteomes" id="UP000245207">
    <property type="component" value="Unassembled WGS sequence"/>
</dbReference>
<reference evidence="7 8" key="1">
    <citation type="journal article" date="2018" name="Mol. Plant">
        <title>The genome of Artemisia annua provides insight into the evolution of Asteraceae family and artemisinin biosynthesis.</title>
        <authorList>
            <person name="Shen Q."/>
            <person name="Zhang L."/>
            <person name="Liao Z."/>
            <person name="Wang S."/>
            <person name="Yan T."/>
            <person name="Shi P."/>
            <person name="Liu M."/>
            <person name="Fu X."/>
            <person name="Pan Q."/>
            <person name="Wang Y."/>
            <person name="Lv Z."/>
            <person name="Lu X."/>
            <person name="Zhang F."/>
            <person name="Jiang W."/>
            <person name="Ma Y."/>
            <person name="Chen M."/>
            <person name="Hao X."/>
            <person name="Li L."/>
            <person name="Tang Y."/>
            <person name="Lv G."/>
            <person name="Zhou Y."/>
            <person name="Sun X."/>
            <person name="Brodelius P.E."/>
            <person name="Rose J.K.C."/>
            <person name="Tang K."/>
        </authorList>
    </citation>
    <scope>NUCLEOTIDE SEQUENCE [LARGE SCALE GENOMIC DNA]</scope>
    <source>
        <strain evidence="8">cv. Huhao1</strain>
        <tissue evidence="7">Leaf</tissue>
    </source>
</reference>
<proteinExistence type="inferred from homology"/>
<dbReference type="Pfam" id="PF02902">
    <property type="entry name" value="Peptidase_C48"/>
    <property type="match status" value="1"/>
</dbReference>
<dbReference type="OrthoDB" id="689727at2759"/>
<keyword evidence="8" id="KW-1185">Reference proteome</keyword>
<evidence type="ECO:0000256" key="4">
    <source>
        <dbReference type="SAM" id="MobiDB-lite"/>
    </source>
</evidence>
<name>A0A2U1LCC0_ARTAN</name>
<dbReference type="STRING" id="35608.A0A2U1LCC0"/>
<feature type="region of interest" description="Disordered" evidence="4">
    <location>
        <begin position="466"/>
        <end position="492"/>
    </location>
</feature>
<dbReference type="PANTHER" id="PTHR33018:SF37">
    <property type="entry name" value="TRANSPOSASE TNP1_EN_SPM-LIKE DOMAIN-CONTAINING PROTEIN"/>
    <property type="match status" value="1"/>
</dbReference>
<dbReference type="AlphaFoldDB" id="A0A2U1LCC0"/>
<sequence>MSNRGKRGVAKGAKHFEGAEYEVKFSNKNLPCGKNHNRFMNDFNRTCEKHFPYWMEWKKIKDEVWDHVWESIKVQWNIKDDYAKDDMKKKANEAHRTFKSKLNIEFVQKNDNNPKSKYSIVDMTHWEEFVARCRSEEFQLKSAKAKASARKNKNPSRLGRTGLADREDTWRVEWDKLVLQHPWLSVIENDRSKKYALAHLPKDKTFGARKLTEYMEGKLRELAEKEKNMLEDGAYHTIGRDPITQVFGKEHGGRTRGVATTVGVRKSLGWVKGNRERHEVVDIEVIEENITKKVTAVFEDKFNRQENEMAALKSIVAHIQGPSFASDGYSDGLDDLKDPIPCDLLWPYSGPDCRVAIGKVYPTRDATLHGSCMSEGYIKVQVDTVEDDFKAIPLPKRTEKVSVLEHTILEFIEWPRKKIKVQVDTVEDDFKAIPLPKRTEKVSVLEHTILEFIEWPRKKIKIHQTSSPCHSVNRSSPSSTMPCQTPISDLSSSSCYRPQMEEDLMTFQDQMPSGGYMSLLESQVALHPQNGYLPSSCPQTVEQPMSKQTQEERVQERLHKLKDRPEPFNESETRFTKFKNQNISIVAPHEMYGKHWEEWIEYEAILDLHINSEVDITFIHWWAMHLHSVVNGLRENKCVFLNPNLITSSECLRNGQQVVDHINHTKKLNPGKEIYVAPYLQGGHWLLFVVCPNLRKGYIVDSKKEENTEKNYYFPKIVERAFEIKFDWTVAKCFQQKDDWECGYYLMNFMHDLALKRQDKFPKSLWDDTRALTPLEIDQVAFFALDEFYRVVVYPLDTTAPQ</sequence>
<feature type="domain" description="Ubiquitin-like protease family profile" evidence="5">
    <location>
        <begin position="610"/>
        <end position="761"/>
    </location>
</feature>
<protein>
    <submittedName>
        <fullName evidence="7">Ulp1 protease family, C-terminal catalytic domain-containing protein</fullName>
    </submittedName>
</protein>
<keyword evidence="3" id="KW-0378">Hydrolase</keyword>
<feature type="domain" description="DUF8039" evidence="6">
    <location>
        <begin position="333"/>
        <end position="420"/>
    </location>
</feature>
<dbReference type="PANTHER" id="PTHR33018">
    <property type="entry name" value="OS10G0338966 PROTEIN-RELATED"/>
    <property type="match status" value="1"/>
</dbReference>
<dbReference type="InterPro" id="IPR058352">
    <property type="entry name" value="DUF8039"/>
</dbReference>
<keyword evidence="2 7" id="KW-0645">Protease</keyword>